<dbReference type="Proteomes" id="UP000012960">
    <property type="component" value="Unplaced"/>
</dbReference>
<evidence type="ECO:0000313" key="3">
    <source>
        <dbReference type="Proteomes" id="UP000012960"/>
    </source>
</evidence>
<evidence type="ECO:0000313" key="1">
    <source>
        <dbReference type="EMBL" id="CAG1865542.1"/>
    </source>
</evidence>
<dbReference type="InParanoid" id="A0A804LBG0"/>
<organism evidence="2 3">
    <name type="scientific">Musa acuminata subsp. malaccensis</name>
    <name type="common">Wild banana</name>
    <name type="synonym">Musa malaccensis</name>
    <dbReference type="NCBI Taxonomy" id="214687"/>
    <lineage>
        <taxon>Eukaryota</taxon>
        <taxon>Viridiplantae</taxon>
        <taxon>Streptophyta</taxon>
        <taxon>Embryophyta</taxon>
        <taxon>Tracheophyta</taxon>
        <taxon>Spermatophyta</taxon>
        <taxon>Magnoliopsida</taxon>
        <taxon>Liliopsida</taxon>
        <taxon>Zingiberales</taxon>
        <taxon>Musaceae</taxon>
        <taxon>Musa</taxon>
    </lineage>
</organism>
<keyword evidence="3" id="KW-1185">Reference proteome</keyword>
<proteinExistence type="predicted"/>
<sequence>MLTFVSWIPVCLWMDTRSDKEHKPWRKANSCVSSVAVVASVI</sequence>
<gene>
    <name evidence="1" type="ORF">GSMUA_00860.1</name>
</gene>
<dbReference type="AlphaFoldDB" id="A0A804LBG0"/>
<dbReference type="EMBL" id="HG996475">
    <property type="protein sequence ID" value="CAG1865542.1"/>
    <property type="molecule type" value="Genomic_DNA"/>
</dbReference>
<dbReference type="EnsemblPlants" id="Ma11_t24300.1">
    <property type="protein sequence ID" value="Ma11_p24300.1"/>
    <property type="gene ID" value="Ma11_g24300"/>
</dbReference>
<evidence type="ECO:0000313" key="2">
    <source>
        <dbReference type="EnsemblPlants" id="Ma11_p24300.1"/>
    </source>
</evidence>
<accession>A0A804LBG0</accession>
<reference evidence="2" key="2">
    <citation type="submission" date="2021-05" db="UniProtKB">
        <authorList>
            <consortium name="EnsemblPlants"/>
        </authorList>
    </citation>
    <scope>IDENTIFICATION</scope>
    <source>
        <strain evidence="2">subsp. malaccensis</strain>
    </source>
</reference>
<reference evidence="1" key="1">
    <citation type="submission" date="2021-03" db="EMBL/GenBank/DDBJ databases">
        <authorList>
            <consortium name="Genoscope - CEA"/>
            <person name="William W."/>
        </authorList>
    </citation>
    <scope>NUCLEOTIDE SEQUENCE</scope>
    <source>
        <strain evidence="1">Doubled-haploid Pahang</strain>
    </source>
</reference>
<name>A0A804LBG0_MUSAM</name>
<dbReference type="Gramene" id="Ma11_t24300.1">
    <property type="protein sequence ID" value="Ma11_p24300.1"/>
    <property type="gene ID" value="Ma11_g24300"/>
</dbReference>
<protein>
    <submittedName>
        <fullName evidence="1">(wild Malaysian banana) hypothetical protein</fullName>
    </submittedName>
</protein>